<dbReference type="PROSITE" id="PS51352">
    <property type="entry name" value="THIOREDOXIN_2"/>
    <property type="match status" value="1"/>
</dbReference>
<keyword evidence="4" id="KW-1015">Disulfide bond</keyword>
<keyword evidence="6" id="KW-0732">Signal</keyword>
<sequence length="204" mass="21903">MRATRSRKHALAVAGLALLTACSAGKDAVARGGTFEFVSPGGRTSIFYDPPQTRGTSPELAGDDLADPGKQLRVSGYPGNVVVLNIWGSWCGPCRAEMPHLQQVYNETEASGVQFLGIDVRDEPRTAPQDFVRDRHVAYPSIYDPPGRSLLALKGYPRNVVPSTIVLDRRHRVAAVFLTSLLDTDLRPVVQRLAAEPASGGPGA</sequence>
<dbReference type="SUPFAM" id="SSF52833">
    <property type="entry name" value="Thioredoxin-like"/>
    <property type="match status" value="1"/>
</dbReference>
<dbReference type="OrthoDB" id="9796554at2"/>
<dbReference type="Pfam" id="PF08534">
    <property type="entry name" value="Redoxin"/>
    <property type="match status" value="1"/>
</dbReference>
<keyword evidence="5" id="KW-0676">Redox-active center</keyword>
<accession>A0A8E1VX13</accession>
<evidence type="ECO:0000313" key="10">
    <source>
        <dbReference type="Proteomes" id="UP000233750"/>
    </source>
</evidence>
<keyword evidence="9" id="KW-0413">Isomerase</keyword>
<feature type="chain" id="PRO_5044577496" evidence="6">
    <location>
        <begin position="27"/>
        <end position="204"/>
    </location>
</feature>
<dbReference type="PANTHER" id="PTHR42852:SF6">
    <property type="entry name" value="THIOL:DISULFIDE INTERCHANGE PROTEIN DSBE"/>
    <property type="match status" value="1"/>
</dbReference>
<evidence type="ECO:0000256" key="2">
    <source>
        <dbReference type="ARBA" id="ARBA00022748"/>
    </source>
</evidence>
<comment type="caution">
    <text evidence="9">The sequence shown here is derived from an EMBL/GenBank/DDBJ whole genome shotgun (WGS) entry which is preliminary data.</text>
</comment>
<keyword evidence="3" id="KW-0735">Signal-anchor</keyword>
<protein>
    <submittedName>
        <fullName evidence="9">Thiol-disulfide isomerase/thioredoxin</fullName>
    </submittedName>
    <submittedName>
        <fullName evidence="8">TlpA family protein disulfide reductase</fullName>
    </submittedName>
</protein>
<evidence type="ECO:0000259" key="7">
    <source>
        <dbReference type="PROSITE" id="PS51352"/>
    </source>
</evidence>
<dbReference type="Gene3D" id="3.40.30.10">
    <property type="entry name" value="Glutaredoxin"/>
    <property type="match status" value="1"/>
</dbReference>
<name>A0A2N3WL93_9PSEU</name>
<dbReference type="GO" id="GO:0016491">
    <property type="term" value="F:oxidoreductase activity"/>
    <property type="evidence" value="ECO:0007669"/>
    <property type="project" value="InterPro"/>
</dbReference>
<dbReference type="Proteomes" id="UP000233750">
    <property type="component" value="Unassembled WGS sequence"/>
</dbReference>
<reference evidence="9 10" key="1">
    <citation type="submission" date="2017-12" db="EMBL/GenBank/DDBJ databases">
        <title>Sequencing the genomes of 1000 Actinobacteria strains.</title>
        <authorList>
            <person name="Klenk H.-P."/>
        </authorList>
    </citation>
    <scope>NUCLEOTIDE SEQUENCE [LARGE SCALE GENOMIC DNA]</scope>
    <source>
        <strain evidence="9 10">DSM 45165</strain>
    </source>
</reference>
<evidence type="ECO:0000256" key="4">
    <source>
        <dbReference type="ARBA" id="ARBA00023157"/>
    </source>
</evidence>
<dbReference type="Proteomes" id="UP000550260">
    <property type="component" value="Unassembled WGS sequence"/>
</dbReference>
<evidence type="ECO:0000313" key="9">
    <source>
        <dbReference type="EMBL" id="PKV94615.1"/>
    </source>
</evidence>
<dbReference type="PANTHER" id="PTHR42852">
    <property type="entry name" value="THIOL:DISULFIDE INTERCHANGE PROTEIN DSBE"/>
    <property type="match status" value="1"/>
</dbReference>
<keyword evidence="10" id="KW-1185">Reference proteome</keyword>
<proteinExistence type="predicted"/>
<evidence type="ECO:0000313" key="11">
    <source>
        <dbReference type="Proteomes" id="UP000550260"/>
    </source>
</evidence>
<dbReference type="InterPro" id="IPR036249">
    <property type="entry name" value="Thioredoxin-like_sf"/>
</dbReference>
<dbReference type="AlphaFoldDB" id="A0A2N3WL93"/>
<comment type="subcellular location">
    <subcellularLocation>
        <location evidence="1">Cell envelope</location>
    </subcellularLocation>
</comment>
<evidence type="ECO:0000256" key="6">
    <source>
        <dbReference type="SAM" id="SignalP"/>
    </source>
</evidence>
<dbReference type="InterPro" id="IPR017937">
    <property type="entry name" value="Thioredoxin_CS"/>
</dbReference>
<dbReference type="RefSeq" id="WP_101437987.1">
    <property type="nucleotide sequence ID" value="NZ_JACJHR010000014.1"/>
</dbReference>
<dbReference type="EMBL" id="PJMY01000003">
    <property type="protein sequence ID" value="PKV94615.1"/>
    <property type="molecule type" value="Genomic_DNA"/>
</dbReference>
<dbReference type="InterPro" id="IPR013766">
    <property type="entry name" value="Thioredoxin_domain"/>
</dbReference>
<evidence type="ECO:0000256" key="1">
    <source>
        <dbReference type="ARBA" id="ARBA00004196"/>
    </source>
</evidence>
<evidence type="ECO:0000256" key="5">
    <source>
        <dbReference type="ARBA" id="ARBA00023284"/>
    </source>
</evidence>
<dbReference type="PROSITE" id="PS51257">
    <property type="entry name" value="PROKAR_LIPOPROTEIN"/>
    <property type="match status" value="1"/>
</dbReference>
<evidence type="ECO:0000256" key="3">
    <source>
        <dbReference type="ARBA" id="ARBA00022968"/>
    </source>
</evidence>
<keyword evidence="3" id="KW-0812">Transmembrane</keyword>
<reference evidence="8 11" key="2">
    <citation type="submission" date="2020-08" db="EMBL/GenBank/DDBJ databases">
        <title>Amycolatopsis echigonensis JCM 21831.</title>
        <authorList>
            <person name="Tedsree N."/>
            <person name="Kuncharoen N."/>
            <person name="Likhitwitayawuid K."/>
            <person name="Tanasupawat S."/>
        </authorList>
    </citation>
    <scope>NUCLEOTIDE SEQUENCE [LARGE SCALE GENOMIC DNA]</scope>
    <source>
        <strain evidence="8 11">JCM 21831</strain>
    </source>
</reference>
<organism evidence="9 10">
    <name type="scientific">Amycolatopsis echigonensis</name>
    <dbReference type="NCBI Taxonomy" id="2576905"/>
    <lineage>
        <taxon>Bacteria</taxon>
        <taxon>Bacillati</taxon>
        <taxon>Actinomycetota</taxon>
        <taxon>Actinomycetes</taxon>
        <taxon>Pseudonocardiales</taxon>
        <taxon>Pseudonocardiaceae</taxon>
        <taxon>Amycolatopsis</taxon>
    </lineage>
</organism>
<feature type="domain" description="Thioredoxin" evidence="7">
    <location>
        <begin position="38"/>
        <end position="195"/>
    </location>
</feature>
<dbReference type="InterPro" id="IPR050553">
    <property type="entry name" value="Thioredoxin_ResA/DsbE_sf"/>
</dbReference>
<feature type="signal peptide" evidence="6">
    <location>
        <begin position="1"/>
        <end position="26"/>
    </location>
</feature>
<accession>A0A2N3WL93</accession>
<gene>
    <name evidence="9" type="ORF">ATK30_5495</name>
    <name evidence="8" type="ORF">H5411_12430</name>
</gene>
<dbReference type="GO" id="GO:0016853">
    <property type="term" value="F:isomerase activity"/>
    <property type="evidence" value="ECO:0007669"/>
    <property type="project" value="UniProtKB-KW"/>
</dbReference>
<dbReference type="EMBL" id="JACJHR010000014">
    <property type="protein sequence ID" value="MBB2499929.1"/>
    <property type="molecule type" value="Genomic_DNA"/>
</dbReference>
<keyword evidence="2" id="KW-0201">Cytochrome c-type biogenesis</keyword>
<dbReference type="CDD" id="cd02966">
    <property type="entry name" value="TlpA_like_family"/>
    <property type="match status" value="1"/>
</dbReference>
<dbReference type="GO" id="GO:0017004">
    <property type="term" value="P:cytochrome complex assembly"/>
    <property type="evidence" value="ECO:0007669"/>
    <property type="project" value="UniProtKB-KW"/>
</dbReference>
<dbReference type="InterPro" id="IPR013740">
    <property type="entry name" value="Redoxin"/>
</dbReference>
<dbReference type="GO" id="GO:0030313">
    <property type="term" value="C:cell envelope"/>
    <property type="evidence" value="ECO:0007669"/>
    <property type="project" value="UniProtKB-SubCell"/>
</dbReference>
<evidence type="ECO:0000313" key="8">
    <source>
        <dbReference type="EMBL" id="MBB2499929.1"/>
    </source>
</evidence>
<dbReference type="PROSITE" id="PS00194">
    <property type="entry name" value="THIOREDOXIN_1"/>
    <property type="match status" value="1"/>
</dbReference>